<evidence type="ECO:0008006" key="4">
    <source>
        <dbReference type="Google" id="ProtNLM"/>
    </source>
</evidence>
<dbReference type="PANTHER" id="PTHR28110:SF1">
    <property type="entry name" value="TRANSMEMBRANE PROTEIN"/>
    <property type="match status" value="1"/>
</dbReference>
<organism evidence="2 3">
    <name type="scientific">Ceratocystis pirilliformis</name>
    <dbReference type="NCBI Taxonomy" id="259994"/>
    <lineage>
        <taxon>Eukaryota</taxon>
        <taxon>Fungi</taxon>
        <taxon>Dikarya</taxon>
        <taxon>Ascomycota</taxon>
        <taxon>Pezizomycotina</taxon>
        <taxon>Sordariomycetes</taxon>
        <taxon>Hypocreomycetidae</taxon>
        <taxon>Microascales</taxon>
        <taxon>Ceratocystidaceae</taxon>
        <taxon>Ceratocystis</taxon>
    </lineage>
</organism>
<dbReference type="PANTHER" id="PTHR28110">
    <property type="entry name" value="TRANSMEMBRANE PROTEIN"/>
    <property type="match status" value="1"/>
</dbReference>
<sequence length="258" mass="28456">MPSHLVIVCCHGIWSGGPLAGFSEDEWLIAPFQKGETPTFIEHIKAGLECVACDPDSVLYFSGGPTRQETRLSEAQSYYNLAVHNSFFSIFPFAATTADGKAANEALLSRIHVEDRALDSYYNIIFSLTAFYSSYRVWPTRMTIISHAFKKPRLVDHHCQAIGFPLSRVAFVGVDPPGMDDGGDNHLGLQGVGLALELWRMDPHGIGEALAGKRQRRNPWGVSQCLFLNPADQPKSGLAVKTSPNGHECIEDKAERPW</sequence>
<evidence type="ECO:0000313" key="3">
    <source>
        <dbReference type="Proteomes" id="UP001583280"/>
    </source>
</evidence>
<evidence type="ECO:0000256" key="1">
    <source>
        <dbReference type="SAM" id="MobiDB-lite"/>
    </source>
</evidence>
<keyword evidence="3" id="KW-1185">Reference proteome</keyword>
<protein>
    <recommendedName>
        <fullName evidence="4">DUF218 domain-containing protein</fullName>
    </recommendedName>
</protein>
<gene>
    <name evidence="2" type="ORF">Cpir12675_006940</name>
</gene>
<comment type="caution">
    <text evidence="2">The sequence shown here is derived from an EMBL/GenBank/DDBJ whole genome shotgun (WGS) entry which is preliminary data.</text>
</comment>
<evidence type="ECO:0000313" key="2">
    <source>
        <dbReference type="EMBL" id="KAL1886006.1"/>
    </source>
</evidence>
<feature type="compositionally biased region" description="Basic and acidic residues" evidence="1">
    <location>
        <begin position="248"/>
        <end position="258"/>
    </location>
</feature>
<proteinExistence type="predicted"/>
<reference evidence="2 3" key="1">
    <citation type="journal article" date="2024" name="IMA Fungus">
        <title>IMA Genome - F19 : A genome assembly and annotation guide to empower mycologists, including annotated draft genome sequences of Ceratocystis pirilliformis, Diaporthe australafricana, Fusarium ophioides, Paecilomyces lecythidis, and Sporothrix stenoceras.</title>
        <authorList>
            <person name="Aylward J."/>
            <person name="Wilson A.M."/>
            <person name="Visagie C.M."/>
            <person name="Spraker J."/>
            <person name="Barnes I."/>
            <person name="Buitendag C."/>
            <person name="Ceriani C."/>
            <person name="Del Mar Angel L."/>
            <person name="du Plessis D."/>
            <person name="Fuchs T."/>
            <person name="Gasser K."/>
            <person name="Kramer D."/>
            <person name="Li W."/>
            <person name="Munsamy K."/>
            <person name="Piso A."/>
            <person name="Price J.L."/>
            <person name="Sonnekus B."/>
            <person name="Thomas C."/>
            <person name="van der Nest A."/>
            <person name="van Dijk A."/>
            <person name="van Heerden A."/>
            <person name="van Vuuren N."/>
            <person name="Yilmaz N."/>
            <person name="Duong T.A."/>
            <person name="van der Merwe N.A."/>
            <person name="Wingfield M.J."/>
            <person name="Wingfield B.D."/>
        </authorList>
    </citation>
    <scope>NUCLEOTIDE SEQUENCE [LARGE SCALE GENOMIC DNA]</scope>
    <source>
        <strain evidence="2 3">CMW 12675</strain>
    </source>
</reference>
<accession>A0ABR3YCG3</accession>
<name>A0ABR3YCG3_9PEZI</name>
<feature type="region of interest" description="Disordered" evidence="1">
    <location>
        <begin position="236"/>
        <end position="258"/>
    </location>
</feature>
<dbReference type="InterPro" id="IPR055323">
    <property type="entry name" value="C57A10.07/YOR238W"/>
</dbReference>
<dbReference type="EMBL" id="JAWDJO010000441">
    <property type="protein sequence ID" value="KAL1886006.1"/>
    <property type="molecule type" value="Genomic_DNA"/>
</dbReference>
<dbReference type="Proteomes" id="UP001583280">
    <property type="component" value="Unassembled WGS sequence"/>
</dbReference>